<dbReference type="InterPro" id="IPR001810">
    <property type="entry name" value="F-box_dom"/>
</dbReference>
<dbReference type="InterPro" id="IPR055294">
    <property type="entry name" value="FBL60-like"/>
</dbReference>
<comment type="caution">
    <text evidence="2">The sequence shown here is derived from an EMBL/GenBank/DDBJ whole genome shotgun (WGS) entry which is preliminary data.</text>
</comment>
<dbReference type="PANTHER" id="PTHR31293:SF12">
    <property type="entry name" value="RNI-LIKE SUPERFAMILY PROTEIN"/>
    <property type="match status" value="1"/>
</dbReference>
<feature type="domain" description="F-box" evidence="1">
    <location>
        <begin position="28"/>
        <end position="60"/>
    </location>
</feature>
<evidence type="ECO:0000313" key="3">
    <source>
        <dbReference type="Proteomes" id="UP000824120"/>
    </source>
</evidence>
<sequence>MVEQHQSPKAQYSPQQTEAEVEARIDWISALPDSLILQIISILPMIDACTTTILSKRWQCLRTCVHNLNCYRSKTSWSDEKFISFMDNALPLLTSSNIKKFIAELALSNYTSKLDKWLEIALKKKVEHLDDIDVWHSNDIFGFYLDSDSYSLPQKLCSSSSLVKLIARIAEYQKIVYSIGHP</sequence>
<evidence type="ECO:0000259" key="1">
    <source>
        <dbReference type="Pfam" id="PF00646"/>
    </source>
</evidence>
<dbReference type="Proteomes" id="UP000824120">
    <property type="component" value="Chromosome 2"/>
</dbReference>
<accession>A0A9J6A7Z7</accession>
<dbReference type="Pfam" id="PF00646">
    <property type="entry name" value="F-box"/>
    <property type="match status" value="1"/>
</dbReference>
<dbReference type="AlphaFoldDB" id="A0A9J6A7Z7"/>
<protein>
    <recommendedName>
        <fullName evidence="1">F-box domain-containing protein</fullName>
    </recommendedName>
</protein>
<dbReference type="PANTHER" id="PTHR31293">
    <property type="entry name" value="RNI-LIKE SUPERFAMILY PROTEIN"/>
    <property type="match status" value="1"/>
</dbReference>
<proteinExistence type="predicted"/>
<reference evidence="2 3" key="1">
    <citation type="submission" date="2020-09" db="EMBL/GenBank/DDBJ databases">
        <title>De no assembly of potato wild relative species, Solanum commersonii.</title>
        <authorList>
            <person name="Cho K."/>
        </authorList>
    </citation>
    <scope>NUCLEOTIDE SEQUENCE [LARGE SCALE GENOMIC DNA]</scope>
    <source>
        <strain evidence="2">LZ3.2</strain>
        <tissue evidence="2">Leaf</tissue>
    </source>
</reference>
<dbReference type="EMBL" id="JACXVP010000002">
    <property type="protein sequence ID" value="KAG5620790.1"/>
    <property type="molecule type" value="Genomic_DNA"/>
</dbReference>
<organism evidence="2 3">
    <name type="scientific">Solanum commersonii</name>
    <name type="common">Commerson's wild potato</name>
    <name type="synonym">Commerson's nightshade</name>
    <dbReference type="NCBI Taxonomy" id="4109"/>
    <lineage>
        <taxon>Eukaryota</taxon>
        <taxon>Viridiplantae</taxon>
        <taxon>Streptophyta</taxon>
        <taxon>Embryophyta</taxon>
        <taxon>Tracheophyta</taxon>
        <taxon>Spermatophyta</taxon>
        <taxon>Magnoliopsida</taxon>
        <taxon>eudicotyledons</taxon>
        <taxon>Gunneridae</taxon>
        <taxon>Pentapetalae</taxon>
        <taxon>asterids</taxon>
        <taxon>lamiids</taxon>
        <taxon>Solanales</taxon>
        <taxon>Solanaceae</taxon>
        <taxon>Solanoideae</taxon>
        <taxon>Solaneae</taxon>
        <taxon>Solanum</taxon>
    </lineage>
</organism>
<dbReference type="Gene3D" id="1.20.1280.50">
    <property type="match status" value="1"/>
</dbReference>
<dbReference type="InterPro" id="IPR036047">
    <property type="entry name" value="F-box-like_dom_sf"/>
</dbReference>
<evidence type="ECO:0000313" key="2">
    <source>
        <dbReference type="EMBL" id="KAG5620790.1"/>
    </source>
</evidence>
<dbReference type="OrthoDB" id="1289118at2759"/>
<keyword evidence="3" id="KW-1185">Reference proteome</keyword>
<name>A0A9J6A7Z7_SOLCO</name>
<dbReference type="SUPFAM" id="SSF81383">
    <property type="entry name" value="F-box domain"/>
    <property type="match status" value="1"/>
</dbReference>
<gene>
    <name evidence="2" type="ORF">H5410_006008</name>
</gene>